<keyword evidence="2" id="KW-1185">Reference proteome</keyword>
<protein>
    <submittedName>
        <fullName evidence="1">Uncharacterized protein</fullName>
    </submittedName>
</protein>
<dbReference type="EMBL" id="CAGA01000008">
    <property type="protein sequence ID" value="CCE28344.1"/>
    <property type="molecule type" value="Genomic_DNA"/>
</dbReference>
<evidence type="ECO:0000313" key="1">
    <source>
        <dbReference type="EMBL" id="CCE28344.1"/>
    </source>
</evidence>
<gene>
    <name evidence="1" type="ORF">CPUR_01819</name>
</gene>
<evidence type="ECO:0000313" key="2">
    <source>
        <dbReference type="Proteomes" id="UP000016801"/>
    </source>
</evidence>
<dbReference type="HOGENOM" id="CLU_1626863_0_0_1"/>
<proteinExistence type="predicted"/>
<comment type="caution">
    <text evidence="1">The sequence shown here is derived from an EMBL/GenBank/DDBJ whole genome shotgun (WGS) entry which is preliminary data.</text>
</comment>
<sequence length="163" mass="18030">MENSQYVIGMSHQLLQQDSSQEITAEVLMAIDSCHDNVIGCALFNVSDETLHVAEDVPRFDLDLLDHFATFAQSIVVLLSSRAPRQLLEYVERCISSDKQRMQVVASVDFSATSAREKLSTWGIDPASDSCQINIDLWLKNRQNMVSPGNSEIATGISVRAAL</sequence>
<dbReference type="Proteomes" id="UP000016801">
    <property type="component" value="Unassembled WGS sequence"/>
</dbReference>
<reference evidence="1 2" key="1">
    <citation type="journal article" date="2013" name="PLoS Genet.">
        <title>Plant-symbiotic fungi as chemical engineers: Multi-genome analysis of the Clavicipitaceae reveals dynamics of alkaloid loci.</title>
        <authorList>
            <person name="Schardl C.L."/>
            <person name="Young C.A."/>
            <person name="Hesse U."/>
            <person name="Amyotte S.G."/>
            <person name="Andreeva K."/>
            <person name="Calie P.J."/>
            <person name="Fleetwood D.J."/>
            <person name="Haws D.C."/>
            <person name="Moore N."/>
            <person name="Oeser B."/>
            <person name="Panaccione D.G."/>
            <person name="Schweri K.K."/>
            <person name="Voisey C.R."/>
            <person name="Farman M.L."/>
            <person name="Jaromczyk J.W."/>
            <person name="Roe B.A."/>
            <person name="O'Sullivan D.M."/>
            <person name="Scott B."/>
            <person name="Tudzynski P."/>
            <person name="An Z."/>
            <person name="Arnaoudova E.G."/>
            <person name="Bullock C.T."/>
            <person name="Charlton N.D."/>
            <person name="Chen L."/>
            <person name="Cox M."/>
            <person name="Dinkins R.D."/>
            <person name="Florea S."/>
            <person name="Glenn A.E."/>
            <person name="Gordon A."/>
            <person name="Gueldener U."/>
            <person name="Harris D.R."/>
            <person name="Hollin W."/>
            <person name="Jaromczyk J."/>
            <person name="Johnson R.D."/>
            <person name="Khan A.K."/>
            <person name="Leistner E."/>
            <person name="Leuchtmann A."/>
            <person name="Li C."/>
            <person name="Liu J."/>
            <person name="Liu J."/>
            <person name="Liu M."/>
            <person name="Mace W."/>
            <person name="Machado C."/>
            <person name="Nagabhyru P."/>
            <person name="Pan J."/>
            <person name="Schmid J."/>
            <person name="Sugawara K."/>
            <person name="Steiner U."/>
            <person name="Takach J.E."/>
            <person name="Tanaka E."/>
            <person name="Webb J.S."/>
            <person name="Wilson E.V."/>
            <person name="Wiseman J.L."/>
            <person name="Yoshida R."/>
            <person name="Zeng Z."/>
        </authorList>
    </citation>
    <scope>NUCLEOTIDE SEQUENCE [LARGE SCALE GENOMIC DNA]</scope>
    <source>
        <strain evidence="1 2">20.1</strain>
    </source>
</reference>
<dbReference type="VEuPathDB" id="FungiDB:CPUR_01819"/>
<dbReference type="AlphaFoldDB" id="M1WBL6"/>
<dbReference type="OrthoDB" id="29596at2759"/>
<dbReference type="STRING" id="1111077.M1WBL6"/>
<accession>M1WBL6</accession>
<name>M1WBL6_CLAP2</name>
<organism evidence="1 2">
    <name type="scientific">Claviceps purpurea (strain 20.1)</name>
    <name type="common">Ergot fungus</name>
    <name type="synonym">Sphacelia segetum</name>
    <dbReference type="NCBI Taxonomy" id="1111077"/>
    <lineage>
        <taxon>Eukaryota</taxon>
        <taxon>Fungi</taxon>
        <taxon>Dikarya</taxon>
        <taxon>Ascomycota</taxon>
        <taxon>Pezizomycotina</taxon>
        <taxon>Sordariomycetes</taxon>
        <taxon>Hypocreomycetidae</taxon>
        <taxon>Hypocreales</taxon>
        <taxon>Clavicipitaceae</taxon>
        <taxon>Claviceps</taxon>
    </lineage>
</organism>